<dbReference type="RefSeq" id="WP_094570123.1">
    <property type="nucleotide sequence ID" value="NZ_CP022743.1"/>
</dbReference>
<keyword evidence="2" id="KW-1185">Reference proteome</keyword>
<gene>
    <name evidence="1" type="ORF">MuYL_1807</name>
</gene>
<proteinExistence type="predicted"/>
<dbReference type="Proteomes" id="UP000215002">
    <property type="component" value="Chromosome"/>
</dbReference>
<dbReference type="KEGG" id="muc:MuYL_1807"/>
<reference evidence="1 2" key="1">
    <citation type="submission" date="2017-08" db="EMBL/GenBank/DDBJ databases">
        <title>Complete genome sequence of Mucilaginibacter sp. strain BJC16-A31.</title>
        <authorList>
            <consortium name="Henan University of Science and Technology"/>
            <person name="You X."/>
        </authorList>
    </citation>
    <scope>NUCLEOTIDE SEQUENCE [LARGE SCALE GENOMIC DNA]</scope>
    <source>
        <strain evidence="1 2">BJC16-A31</strain>
    </source>
</reference>
<dbReference type="OrthoDB" id="798215at2"/>
<dbReference type="AlphaFoldDB" id="A0A223NV02"/>
<accession>A0A223NV02</accession>
<protein>
    <submittedName>
        <fullName evidence="1">Uncharacterized protein</fullName>
    </submittedName>
</protein>
<sequence>MINPLQISLVQTDGTERKIIIEPVLEKNEKGLHPNGTYKIYKDSFGDESALFTEPLETTITNNVLPDDDNPDYLGKIVFDDQSAWIYTGDLLSPEEQTQAAGFIAKA</sequence>
<organism evidence="1 2">
    <name type="scientific">Mucilaginibacter xinganensis</name>
    <dbReference type="NCBI Taxonomy" id="1234841"/>
    <lineage>
        <taxon>Bacteria</taxon>
        <taxon>Pseudomonadati</taxon>
        <taxon>Bacteroidota</taxon>
        <taxon>Sphingobacteriia</taxon>
        <taxon>Sphingobacteriales</taxon>
        <taxon>Sphingobacteriaceae</taxon>
        <taxon>Mucilaginibacter</taxon>
    </lineage>
</organism>
<evidence type="ECO:0000313" key="1">
    <source>
        <dbReference type="EMBL" id="ASU33703.1"/>
    </source>
</evidence>
<dbReference type="EMBL" id="CP022743">
    <property type="protein sequence ID" value="ASU33703.1"/>
    <property type="molecule type" value="Genomic_DNA"/>
</dbReference>
<name>A0A223NV02_9SPHI</name>
<evidence type="ECO:0000313" key="2">
    <source>
        <dbReference type="Proteomes" id="UP000215002"/>
    </source>
</evidence>